<dbReference type="Gene3D" id="3.40.50.10490">
    <property type="entry name" value="Glucose-6-phosphate isomerase like protein, domain 1"/>
    <property type="match status" value="2"/>
</dbReference>
<dbReference type="InterPro" id="IPR046348">
    <property type="entry name" value="SIS_dom_sf"/>
</dbReference>
<accession>A0A3F2RYG3</accession>
<dbReference type="EC" id="5.3.1.9" evidence="3 9"/>
<evidence type="ECO:0000256" key="3">
    <source>
        <dbReference type="ARBA" id="ARBA00011952"/>
    </source>
</evidence>
<evidence type="ECO:0000256" key="9">
    <source>
        <dbReference type="RuleBase" id="RU000612"/>
    </source>
</evidence>
<dbReference type="GO" id="GO:0006094">
    <property type="term" value="P:gluconeogenesis"/>
    <property type="evidence" value="ECO:0007669"/>
    <property type="project" value="UniProtKB-KW"/>
</dbReference>
<dbReference type="InterPro" id="IPR041698">
    <property type="entry name" value="Methyltransf_25"/>
</dbReference>
<dbReference type="AlphaFoldDB" id="A0A3F2RYG3"/>
<evidence type="ECO:0000256" key="7">
    <source>
        <dbReference type="ARBA" id="ARBA00023235"/>
    </source>
</evidence>
<dbReference type="Gene3D" id="3.40.50.150">
    <property type="entry name" value="Vaccinia Virus protein VP39"/>
    <property type="match status" value="1"/>
</dbReference>
<dbReference type="Pfam" id="PF13649">
    <property type="entry name" value="Methyltransf_25"/>
    <property type="match status" value="1"/>
</dbReference>
<evidence type="ECO:0000256" key="2">
    <source>
        <dbReference type="ARBA" id="ARBA00006604"/>
    </source>
</evidence>
<dbReference type="UniPathway" id="UPA00109">
    <property type="reaction ID" value="UER00181"/>
</dbReference>
<dbReference type="EMBL" id="MBDO02000032">
    <property type="protein sequence ID" value="RLN66695.1"/>
    <property type="molecule type" value="Genomic_DNA"/>
</dbReference>
<keyword evidence="5" id="KW-0963">Cytoplasm</keyword>
<dbReference type="GO" id="GO:0004347">
    <property type="term" value="F:glucose-6-phosphate isomerase activity"/>
    <property type="evidence" value="ECO:0007669"/>
    <property type="project" value="UniProtKB-EC"/>
</dbReference>
<protein>
    <recommendedName>
        <fullName evidence="3 9">Glucose-6-phosphate isomerase</fullName>
        <ecNumber evidence="3 9">5.3.1.9</ecNumber>
    </recommendedName>
</protein>
<dbReference type="PRINTS" id="PR00662">
    <property type="entry name" value="G6PISOMERASE"/>
</dbReference>
<reference evidence="13 14" key="1">
    <citation type="submission" date="2018-07" db="EMBL/GenBank/DDBJ databases">
        <title>Genome sequencing of oomycete isolates from Chile give support for New Zealand origin for Phytophthora kernoviae and make available the first Nothophytophthora sp. genome.</title>
        <authorList>
            <person name="Studholme D.J."/>
            <person name="Sanfuentes E."/>
            <person name="Panda P."/>
            <person name="Hill R."/>
            <person name="Sambles C."/>
            <person name="Grant M."/>
            <person name="Williams N.M."/>
            <person name="Mcdougal R.L."/>
        </authorList>
    </citation>
    <scope>NUCLEOTIDE SEQUENCE [LARGE SCALE GENOMIC DNA]</scope>
    <source>
        <strain evidence="12">Chile6</strain>
        <strain evidence="11">Chile7</strain>
    </source>
</reference>
<dbReference type="SUPFAM" id="SSF53697">
    <property type="entry name" value="SIS domain"/>
    <property type="match status" value="1"/>
</dbReference>
<comment type="similarity">
    <text evidence="2 9">Belongs to the GPI family.</text>
</comment>
<dbReference type="OrthoDB" id="5831190at2759"/>
<dbReference type="EMBL" id="MBAD02000991">
    <property type="protein sequence ID" value="RLN60190.1"/>
    <property type="molecule type" value="Genomic_DNA"/>
</dbReference>
<dbReference type="InterPro" id="IPR035482">
    <property type="entry name" value="SIS_PGI_2"/>
</dbReference>
<dbReference type="GO" id="GO:0005829">
    <property type="term" value="C:cytosol"/>
    <property type="evidence" value="ECO:0007669"/>
    <property type="project" value="TreeGrafter"/>
</dbReference>
<dbReference type="FunFam" id="3.40.50.10490:FF:000018">
    <property type="entry name" value="Glucose-6-phosphate isomerase"/>
    <property type="match status" value="1"/>
</dbReference>
<evidence type="ECO:0000259" key="10">
    <source>
        <dbReference type="Pfam" id="PF13649"/>
    </source>
</evidence>
<dbReference type="NCBIfam" id="NF001211">
    <property type="entry name" value="PRK00179.1"/>
    <property type="match status" value="1"/>
</dbReference>
<dbReference type="PANTHER" id="PTHR11469">
    <property type="entry name" value="GLUCOSE-6-PHOSPHATE ISOMERASE"/>
    <property type="match status" value="1"/>
</dbReference>
<dbReference type="InterPro" id="IPR001672">
    <property type="entry name" value="G6P_Isomerase"/>
</dbReference>
<evidence type="ECO:0000313" key="12">
    <source>
        <dbReference type="EMBL" id="RLN66695.1"/>
    </source>
</evidence>
<dbReference type="GO" id="GO:0097367">
    <property type="term" value="F:carbohydrate derivative binding"/>
    <property type="evidence" value="ECO:0007669"/>
    <property type="project" value="InterPro"/>
</dbReference>
<dbReference type="FunFam" id="3.40.50.10490:FF:000048">
    <property type="entry name" value="Glucose-6-phosphate isomerase"/>
    <property type="match status" value="1"/>
</dbReference>
<feature type="domain" description="Methyltransferase" evidence="10">
    <location>
        <begin position="497"/>
        <end position="583"/>
    </location>
</feature>
<dbReference type="InterPro" id="IPR029063">
    <property type="entry name" value="SAM-dependent_MTases_sf"/>
</dbReference>
<dbReference type="GO" id="GO:0051156">
    <property type="term" value="P:glucose 6-phosphate metabolic process"/>
    <property type="evidence" value="ECO:0007669"/>
    <property type="project" value="TreeGrafter"/>
</dbReference>
<evidence type="ECO:0000256" key="8">
    <source>
        <dbReference type="ARBA" id="ARBA00029321"/>
    </source>
</evidence>
<dbReference type="PANTHER" id="PTHR11469:SF1">
    <property type="entry name" value="GLUCOSE-6-PHOSPHATE ISOMERASE"/>
    <property type="match status" value="1"/>
</dbReference>
<evidence type="ECO:0000313" key="11">
    <source>
        <dbReference type="EMBL" id="RLN60190.1"/>
    </source>
</evidence>
<evidence type="ECO:0000256" key="1">
    <source>
        <dbReference type="ARBA" id="ARBA00004926"/>
    </source>
</evidence>
<evidence type="ECO:0000256" key="5">
    <source>
        <dbReference type="ARBA" id="ARBA00022490"/>
    </source>
</evidence>
<evidence type="ECO:0000256" key="4">
    <source>
        <dbReference type="ARBA" id="ARBA00022432"/>
    </source>
</evidence>
<evidence type="ECO:0000313" key="14">
    <source>
        <dbReference type="Proteomes" id="UP000284657"/>
    </source>
</evidence>
<organism evidence="12 13">
    <name type="scientific">Phytophthora kernoviae</name>
    <dbReference type="NCBI Taxonomy" id="325452"/>
    <lineage>
        <taxon>Eukaryota</taxon>
        <taxon>Sar</taxon>
        <taxon>Stramenopiles</taxon>
        <taxon>Oomycota</taxon>
        <taxon>Peronosporomycetes</taxon>
        <taxon>Peronosporales</taxon>
        <taxon>Peronosporaceae</taxon>
        <taxon>Phytophthora</taxon>
    </lineage>
</organism>
<dbReference type="SUPFAM" id="SSF53335">
    <property type="entry name" value="S-adenosyl-L-methionine-dependent methyltransferases"/>
    <property type="match status" value="1"/>
</dbReference>
<evidence type="ECO:0000256" key="6">
    <source>
        <dbReference type="ARBA" id="ARBA00023152"/>
    </source>
</evidence>
<comment type="caution">
    <text evidence="12">The sequence shown here is derived from an EMBL/GenBank/DDBJ whole genome shotgun (WGS) entry which is preliminary data.</text>
</comment>
<comment type="catalytic activity">
    <reaction evidence="8 9">
        <text>alpha-D-glucose 6-phosphate = beta-D-fructose 6-phosphate</text>
        <dbReference type="Rhea" id="RHEA:11816"/>
        <dbReference type="ChEBI" id="CHEBI:57634"/>
        <dbReference type="ChEBI" id="CHEBI:58225"/>
        <dbReference type="EC" id="5.3.1.9"/>
    </reaction>
</comment>
<dbReference type="InterPro" id="IPR035476">
    <property type="entry name" value="SIS_PGI_1"/>
</dbReference>
<dbReference type="GO" id="GO:0048029">
    <property type="term" value="F:monosaccharide binding"/>
    <property type="evidence" value="ECO:0007669"/>
    <property type="project" value="TreeGrafter"/>
</dbReference>
<dbReference type="InterPro" id="IPR018189">
    <property type="entry name" value="Phosphoglucose_isomerase_CS"/>
</dbReference>
<proteinExistence type="inferred from homology"/>
<gene>
    <name evidence="11" type="ORF">BBJ29_001435</name>
    <name evidence="12" type="ORF">BBP00_00002030</name>
</gene>
<dbReference type="HAMAP" id="MF_00473">
    <property type="entry name" value="G6P_isomerase"/>
    <property type="match status" value="1"/>
</dbReference>
<dbReference type="Proteomes" id="UP000277300">
    <property type="component" value="Unassembled WGS sequence"/>
</dbReference>
<dbReference type="Proteomes" id="UP000284657">
    <property type="component" value="Unassembled WGS sequence"/>
</dbReference>
<name>A0A3F2RYG3_9STRA</name>
<sequence length="672" mass="73547">MISDTPAWKALAEHAAEIKSTHLRELLTDDARNTSMRTTQQGIYLDYSRQNATTKTLDLLFELAETAELKKKLTAIASGEHVNVTEDRAVMHMALRAPKSKKIVVDGHDVVPDVHQVLEAIRAFSSKVRKGQFLGATGKQLKNVISIGIGGSYLGPEFVYEALRHEPVAKAAAEGRRLRFLANVDPVDVARATEGLDPAETLVVVVSKTFTTAETMLNARTLRKWIVDDLVAKGATEADAVAKHMVAASSAVPLVQEFGIDRANIFGFWDWVGGRYSVTSAVGILPLALQYGYDATEQFLAGAHAMDTHLLETPLRDNLPVIMGLLGVWNSSFLGHSSRALLPYSQALLRFAAHIQQVDMESNGKRVSMEGVDLPFQAGEVNFGEPGTNGQHSFYQLIHQGRVVPCDFLGFCESQNPVQLAGEPVANHDELMSNFFAQPDALARGKSLEDLKTENRRGGFWGNAYWYDLQLEKRMPQAKAMLEELVLALPPCNEKQVLDLCAGSGRASAALLSAYPTAKLTLLDSSEQRLTMAKQRLEAVNSDASMGTKYEARAVEPSEATELTTEPVDVVIACLAFHVLTEKPAHYAQSSTSSMATEPQVLSVEGKYELLFRAAWRTLRPGGHVVFADHVGQLSLFKQLEALQRAGFEDVDCAWRKDDSFVAGGRKPLDTA</sequence>
<dbReference type="CDD" id="cd02440">
    <property type="entry name" value="AdoMet_MTases"/>
    <property type="match status" value="1"/>
</dbReference>
<dbReference type="CDD" id="cd05015">
    <property type="entry name" value="SIS_PGI_1"/>
    <property type="match status" value="1"/>
</dbReference>
<dbReference type="CDD" id="cd05016">
    <property type="entry name" value="SIS_PGI_2"/>
    <property type="match status" value="1"/>
</dbReference>
<keyword evidence="4 9" id="KW-0312">Gluconeogenesis</keyword>
<dbReference type="Pfam" id="PF00342">
    <property type="entry name" value="PGI"/>
    <property type="match status" value="1"/>
</dbReference>
<dbReference type="PROSITE" id="PS00765">
    <property type="entry name" value="P_GLUCOSE_ISOMERASE_1"/>
    <property type="match status" value="1"/>
</dbReference>
<dbReference type="GO" id="GO:0006096">
    <property type="term" value="P:glycolytic process"/>
    <property type="evidence" value="ECO:0007669"/>
    <property type="project" value="UniProtKB-UniPathway"/>
</dbReference>
<comment type="pathway">
    <text evidence="1 9">Carbohydrate degradation; glycolysis; D-glyceraldehyde 3-phosphate and glycerone phosphate from D-glucose: step 2/4.</text>
</comment>
<keyword evidence="6 9" id="KW-0324">Glycolysis</keyword>
<evidence type="ECO:0000313" key="13">
    <source>
        <dbReference type="Proteomes" id="UP000277300"/>
    </source>
</evidence>
<dbReference type="PROSITE" id="PS51463">
    <property type="entry name" value="P_GLUCOSE_ISOMERASE_3"/>
    <property type="match status" value="1"/>
</dbReference>
<keyword evidence="7 9" id="KW-0413">Isomerase</keyword>